<evidence type="ECO:0000256" key="1">
    <source>
        <dbReference type="ARBA" id="ARBA00004651"/>
    </source>
</evidence>
<dbReference type="PANTHER" id="PTHR42770">
    <property type="entry name" value="AMINO ACID TRANSPORTER-RELATED"/>
    <property type="match status" value="1"/>
</dbReference>
<accession>G8X0T8</accession>
<keyword evidence="3 6" id="KW-0812">Transmembrane</keyword>
<evidence type="ECO:0000256" key="6">
    <source>
        <dbReference type="SAM" id="Phobius"/>
    </source>
</evidence>
<dbReference type="KEGG" id="sct:SCAT_4961"/>
<feature type="transmembrane region" description="Helical" evidence="6">
    <location>
        <begin position="52"/>
        <end position="72"/>
    </location>
</feature>
<name>F8JZM6_STREN</name>
<comment type="subcellular location">
    <subcellularLocation>
        <location evidence="1">Cell membrane</location>
        <topology evidence="1">Multi-pass membrane protein</topology>
    </subcellularLocation>
</comment>
<dbReference type="OrthoDB" id="4568421at2"/>
<dbReference type="Pfam" id="PF13520">
    <property type="entry name" value="AA_permease_2"/>
    <property type="match status" value="1"/>
</dbReference>
<dbReference type="RefSeq" id="WP_014145665.1">
    <property type="nucleotide sequence ID" value="NC_016111.1"/>
</dbReference>
<proteinExistence type="predicted"/>
<feature type="transmembrane region" description="Helical" evidence="6">
    <location>
        <begin position="290"/>
        <end position="308"/>
    </location>
</feature>
<dbReference type="InterPro" id="IPR050367">
    <property type="entry name" value="APC_superfamily"/>
</dbReference>
<protein>
    <submittedName>
        <fullName evidence="7">Amino acid permease-associated region</fullName>
    </submittedName>
</protein>
<evidence type="ECO:0000256" key="2">
    <source>
        <dbReference type="ARBA" id="ARBA00022475"/>
    </source>
</evidence>
<evidence type="ECO:0000313" key="7">
    <source>
        <dbReference type="EMBL" id="AEW97327.1"/>
    </source>
</evidence>
<feature type="transmembrane region" description="Helical" evidence="6">
    <location>
        <begin position="93"/>
        <end position="114"/>
    </location>
</feature>
<dbReference type="GO" id="GO:0022857">
    <property type="term" value="F:transmembrane transporter activity"/>
    <property type="evidence" value="ECO:0007669"/>
    <property type="project" value="InterPro"/>
</dbReference>
<accession>F8JZM6</accession>
<organism evidence="7 8">
    <name type="scientific">Streptantibioticus cattleyicolor (strain ATCC 35852 / DSM 46488 / JCM 4925 / NBRC 14057 / NRRL 8057)</name>
    <name type="common">Streptomyces cattleya</name>
    <dbReference type="NCBI Taxonomy" id="1003195"/>
    <lineage>
        <taxon>Bacteria</taxon>
        <taxon>Bacillati</taxon>
        <taxon>Actinomycetota</taxon>
        <taxon>Actinomycetes</taxon>
        <taxon>Kitasatosporales</taxon>
        <taxon>Streptomycetaceae</taxon>
        <taxon>Streptantibioticus</taxon>
    </lineage>
</organism>
<feature type="transmembrane region" description="Helical" evidence="6">
    <location>
        <begin position="204"/>
        <end position="229"/>
    </location>
</feature>
<keyword evidence="4 6" id="KW-1133">Transmembrane helix</keyword>
<dbReference type="EMBL" id="CP003219">
    <property type="protein sequence ID" value="AEW97327.1"/>
    <property type="molecule type" value="Genomic_DNA"/>
</dbReference>
<feature type="transmembrane region" description="Helical" evidence="6">
    <location>
        <begin position="159"/>
        <end position="184"/>
    </location>
</feature>
<gene>
    <name evidence="7" type="ordered locus">SCATT_49560</name>
</gene>
<keyword evidence="5 6" id="KW-0472">Membrane</keyword>
<dbReference type="STRING" id="1003195.SCATT_49560"/>
<dbReference type="AlphaFoldDB" id="F8JZM6"/>
<evidence type="ECO:0000313" key="8">
    <source>
        <dbReference type="Proteomes" id="UP000007842"/>
    </source>
</evidence>
<dbReference type="Proteomes" id="UP000007842">
    <property type="component" value="Chromosome"/>
</dbReference>
<dbReference type="GO" id="GO:0005886">
    <property type="term" value="C:plasma membrane"/>
    <property type="evidence" value="ECO:0007669"/>
    <property type="project" value="UniProtKB-SubCell"/>
</dbReference>
<dbReference type="HOGENOM" id="CLU_007946_20_3_11"/>
<dbReference type="PATRIC" id="fig|1003195.11.peg.6390"/>
<evidence type="ECO:0000256" key="3">
    <source>
        <dbReference type="ARBA" id="ARBA00022692"/>
    </source>
</evidence>
<sequence length="490" mass="49917">MGGRARAAQGLRRDAVGLREVLFQSVTAMAPAAAIAASIPSGAAFAGGALPLSVAAALVGCLFAAVCVGELARQLPAAGSLATYAARGIHPAAGFLVAWGYVFAQALVPVLLLLQLGFTTADTLHERWPGYPAGLWWPWALAGAVVIALAGVRGVRASAWLGTVLGAFELAVFVALAGLLIVKAGAHNTVSVFTTAHTPPGHRGAGGVVAGSVYTVLAFAGFEAAAALAEEARAPRRTVRLAVLGATVAIGAVYLVTSYAMTVYYGPGRMAAFGTSGAASWEGVARSLSGVWWLLVFLAVVNSTLANANAGANVSTRTAFAFGRIGVFPPLLAVVHPRFRSPVAAVAAQFAVSVGVTSALGLRYSPATAFVLVATVIVIVVIGVYLVTGVACAGYFMRRGTPRLRPVPHLVCPLLAIAVFTPALLTAAGLPVFPFVVRTAPPASYAGAVVGGWLLLGVVVLAVVGRRHPDRLAAAGRIHLDEDAAEGERA</sequence>
<feature type="transmembrane region" description="Helical" evidence="6">
    <location>
        <begin position="445"/>
        <end position="464"/>
    </location>
</feature>
<dbReference type="PANTHER" id="PTHR42770:SF16">
    <property type="entry name" value="AMINO ACID PERMEASE"/>
    <property type="match status" value="1"/>
</dbReference>
<keyword evidence="8" id="KW-1185">Reference proteome</keyword>
<feature type="transmembrane region" description="Helical" evidence="6">
    <location>
        <begin position="134"/>
        <end position="152"/>
    </location>
</feature>
<keyword evidence="2" id="KW-1003">Cell membrane</keyword>
<dbReference type="eggNOG" id="COG0833">
    <property type="taxonomic scope" value="Bacteria"/>
</dbReference>
<dbReference type="KEGG" id="scy:SCATT_49560"/>
<feature type="transmembrane region" description="Helical" evidence="6">
    <location>
        <begin position="241"/>
        <end position="261"/>
    </location>
</feature>
<dbReference type="Gene3D" id="1.20.1740.10">
    <property type="entry name" value="Amino acid/polyamine transporter I"/>
    <property type="match status" value="1"/>
</dbReference>
<feature type="transmembrane region" description="Helical" evidence="6">
    <location>
        <begin position="409"/>
        <end position="433"/>
    </location>
</feature>
<feature type="transmembrane region" description="Helical" evidence="6">
    <location>
        <begin position="21"/>
        <end position="46"/>
    </location>
</feature>
<dbReference type="PIRSF" id="PIRSF006060">
    <property type="entry name" value="AA_transporter"/>
    <property type="match status" value="1"/>
</dbReference>
<evidence type="ECO:0000256" key="4">
    <source>
        <dbReference type="ARBA" id="ARBA00022989"/>
    </source>
</evidence>
<feature type="transmembrane region" description="Helical" evidence="6">
    <location>
        <begin position="370"/>
        <end position="397"/>
    </location>
</feature>
<evidence type="ECO:0000256" key="5">
    <source>
        <dbReference type="ARBA" id="ARBA00023136"/>
    </source>
</evidence>
<dbReference type="InterPro" id="IPR002293">
    <property type="entry name" value="AA/rel_permease1"/>
</dbReference>
<reference evidence="8" key="1">
    <citation type="submission" date="2011-12" db="EMBL/GenBank/DDBJ databases">
        <title>Complete genome sequence of Streptomyces cattleya strain DSM 46488.</title>
        <authorList>
            <person name="Ou H.-Y."/>
            <person name="Li P."/>
            <person name="Zhao C."/>
            <person name="O'Hagan D."/>
            <person name="Deng Z."/>
        </authorList>
    </citation>
    <scope>NUCLEOTIDE SEQUENCE [LARGE SCALE GENOMIC DNA]</scope>
    <source>
        <strain evidence="8">ATCC 35852 / DSM 46488 / JCM 4925 / NBRC 14057 / NRRL 8057</strain>
    </source>
</reference>